<dbReference type="Gene3D" id="1.10.30.40">
    <property type="entry name" value="Ethanolamine ammonia-lyase light chain (EutC), N-terminal domain"/>
    <property type="match status" value="1"/>
</dbReference>
<comment type="subcellular location">
    <subcellularLocation>
        <location evidence="5">Bacterial microcompartment</location>
    </subcellularLocation>
</comment>
<dbReference type="GO" id="GO:0031419">
    <property type="term" value="F:cobalamin binding"/>
    <property type="evidence" value="ECO:0007669"/>
    <property type="project" value="UniProtKB-UniRule"/>
</dbReference>
<dbReference type="Proteomes" id="UP000481037">
    <property type="component" value="Unassembled WGS sequence"/>
</dbReference>
<dbReference type="GO" id="GO:0009350">
    <property type="term" value="C:ethanolamine ammonia-lyase complex"/>
    <property type="evidence" value="ECO:0007669"/>
    <property type="project" value="UniProtKB-UniRule"/>
</dbReference>
<dbReference type="UniPathway" id="UPA00560"/>
<protein>
    <recommendedName>
        <fullName evidence="5">Ethanolamine ammonia-lyase small subunit</fullName>
        <shortName evidence="5">EAL small subunit</shortName>
        <ecNumber evidence="5">4.3.1.7</ecNumber>
    </recommendedName>
</protein>
<keyword evidence="2 5" id="KW-0456">Lyase</keyword>
<dbReference type="Pfam" id="PF05985">
    <property type="entry name" value="EutC"/>
    <property type="match status" value="2"/>
</dbReference>
<dbReference type="PANTHER" id="PTHR39330">
    <property type="entry name" value="ETHANOLAMINE AMMONIA-LYASE LIGHT CHAIN"/>
    <property type="match status" value="1"/>
</dbReference>
<evidence type="ECO:0000313" key="7">
    <source>
        <dbReference type="EMBL" id="MRX10419.1"/>
    </source>
</evidence>
<dbReference type="PANTHER" id="PTHR39330:SF1">
    <property type="entry name" value="ETHANOLAMINE AMMONIA-LYASE SMALL SUBUNIT"/>
    <property type="match status" value="1"/>
</dbReference>
<dbReference type="InterPro" id="IPR042251">
    <property type="entry name" value="EutC_C"/>
</dbReference>
<dbReference type="GO" id="GO:0008851">
    <property type="term" value="F:ethanolamine ammonia-lyase activity"/>
    <property type="evidence" value="ECO:0007669"/>
    <property type="project" value="UniProtKB-UniRule"/>
</dbReference>
<name>A0A6L5QL15_9BURK</name>
<feature type="region of interest" description="Disordered" evidence="6">
    <location>
        <begin position="105"/>
        <end position="139"/>
    </location>
</feature>
<comment type="pathway">
    <text evidence="5">Amine and polyamine degradation; ethanolamine degradation.</text>
</comment>
<keyword evidence="1 5" id="KW-0846">Cobalamin</keyword>
<gene>
    <name evidence="5" type="primary">eutC</name>
    <name evidence="7" type="ORF">GJ697_21520</name>
</gene>
<accession>A0A6L5QL15</accession>
<evidence type="ECO:0000256" key="3">
    <source>
        <dbReference type="ARBA" id="ARBA00023285"/>
    </source>
</evidence>
<dbReference type="GO" id="GO:0031471">
    <property type="term" value="C:ethanolamine degradation polyhedral organelle"/>
    <property type="evidence" value="ECO:0007669"/>
    <property type="project" value="UniProtKB-UniRule"/>
</dbReference>
<dbReference type="PIRSF" id="PIRSF018982">
    <property type="entry name" value="EutC"/>
    <property type="match status" value="1"/>
</dbReference>
<dbReference type="InterPro" id="IPR009246">
    <property type="entry name" value="EutC"/>
</dbReference>
<dbReference type="GO" id="GO:0006520">
    <property type="term" value="P:amino acid metabolic process"/>
    <property type="evidence" value="ECO:0007669"/>
    <property type="project" value="InterPro"/>
</dbReference>
<feature type="compositionally biased region" description="Low complexity" evidence="6">
    <location>
        <begin position="105"/>
        <end position="127"/>
    </location>
</feature>
<comment type="caution">
    <text evidence="7">The sequence shown here is derived from an EMBL/GenBank/DDBJ whole genome shotgun (WGS) entry which is preliminary data.</text>
</comment>
<sequence length="301" mass="31605">MDKLVTVNPWAELRRLTAARIALGRSGVSQPTAPQLEFQLAHARARDAVHLALDVAALGEALSVASGLPCVSLHSAAPDRHTYLQRPDLGRQLNAASRDTLASTATATATATAPPAASAAAGATATTVEPRSTTPAASAGASGAARYDLALVVADGLSALAIEQNAAPFIRALMARLSEEQWRLAPIAIVQQGRVAIGDDIAHLLHAQAVVVLIGERPGLSSPDSMGLYLTWAPRPGLTDASRNCISNVRPEGLTWEAAAFKLHYLLSESRRRQLSGVALKDETASESANLEAPRRNFLLE</sequence>
<comment type="subunit">
    <text evidence="5">The basic unit is a heterodimer which dimerizes to form tetramers. The heterotetramers trimerize; 6 large subunits form a core ring with 6 small subunits projecting outwards.</text>
</comment>
<evidence type="ECO:0000313" key="8">
    <source>
        <dbReference type="Proteomes" id="UP000481037"/>
    </source>
</evidence>
<dbReference type="HAMAP" id="MF_00601">
    <property type="entry name" value="EutC"/>
    <property type="match status" value="1"/>
</dbReference>
<dbReference type="GO" id="GO:0046336">
    <property type="term" value="P:ethanolamine catabolic process"/>
    <property type="evidence" value="ECO:0007669"/>
    <property type="project" value="UniProtKB-UniRule"/>
</dbReference>
<feature type="binding site" evidence="5">
    <location>
        <position position="216"/>
    </location>
    <ligand>
        <name>adenosylcob(III)alamin</name>
        <dbReference type="ChEBI" id="CHEBI:18408"/>
    </ligand>
</feature>
<keyword evidence="3 5" id="KW-0170">Cobalt</keyword>
<dbReference type="InterPro" id="IPR042255">
    <property type="entry name" value="EutC_N"/>
</dbReference>
<feature type="binding site" evidence="5">
    <location>
        <position position="195"/>
    </location>
    <ligand>
        <name>adenosylcob(III)alamin</name>
        <dbReference type="ChEBI" id="CHEBI:18408"/>
    </ligand>
</feature>
<comment type="catalytic activity">
    <reaction evidence="5">
        <text>ethanolamine = acetaldehyde + NH4(+)</text>
        <dbReference type="Rhea" id="RHEA:15313"/>
        <dbReference type="ChEBI" id="CHEBI:15343"/>
        <dbReference type="ChEBI" id="CHEBI:28938"/>
        <dbReference type="ChEBI" id="CHEBI:57603"/>
        <dbReference type="EC" id="4.3.1.7"/>
    </reaction>
</comment>
<dbReference type="Gene3D" id="3.40.50.11240">
    <property type="entry name" value="Ethanolamine ammonia-lyase light chain (EutC)"/>
    <property type="match status" value="1"/>
</dbReference>
<dbReference type="EC" id="4.3.1.7" evidence="5"/>
<feature type="binding site" evidence="5">
    <location>
        <position position="245"/>
    </location>
    <ligand>
        <name>adenosylcob(III)alamin</name>
        <dbReference type="ChEBI" id="CHEBI:18408"/>
    </ligand>
</feature>
<comment type="function">
    <text evidence="5">Catalyzes the deamination of various vicinal amino-alcohols to oxo compounds. Allows this organism to utilize ethanolamine as the sole source of nitrogen and carbon in the presence of external vitamin B12.</text>
</comment>
<dbReference type="AlphaFoldDB" id="A0A6L5QL15"/>
<evidence type="ECO:0000256" key="4">
    <source>
        <dbReference type="ARBA" id="ARBA00024446"/>
    </source>
</evidence>
<reference evidence="7 8" key="1">
    <citation type="submission" date="2019-11" db="EMBL/GenBank/DDBJ databases">
        <title>Novel species isolated from a subtropical stream in China.</title>
        <authorList>
            <person name="Lu H."/>
        </authorList>
    </citation>
    <scope>NUCLEOTIDE SEQUENCE [LARGE SCALE GENOMIC DNA]</scope>
    <source>
        <strain evidence="7 8">FT25W</strain>
    </source>
</reference>
<proteinExistence type="inferred from homology"/>
<comment type="similarity">
    <text evidence="5">Belongs to the EutC family.</text>
</comment>
<comment type="cofactor">
    <cofactor evidence="5">
        <name>adenosylcob(III)alamin</name>
        <dbReference type="ChEBI" id="CHEBI:18408"/>
    </cofactor>
    <text evidence="5">Binds between the large and small subunits.</text>
</comment>
<keyword evidence="4 5" id="KW-1283">Bacterial microcompartment</keyword>
<evidence type="ECO:0000256" key="6">
    <source>
        <dbReference type="SAM" id="MobiDB-lite"/>
    </source>
</evidence>
<evidence type="ECO:0000256" key="1">
    <source>
        <dbReference type="ARBA" id="ARBA00022628"/>
    </source>
</evidence>
<evidence type="ECO:0000256" key="2">
    <source>
        <dbReference type="ARBA" id="ARBA00023239"/>
    </source>
</evidence>
<keyword evidence="8" id="KW-1185">Reference proteome</keyword>
<evidence type="ECO:0000256" key="5">
    <source>
        <dbReference type="HAMAP-Rule" id="MF_00601"/>
    </source>
</evidence>
<organism evidence="7 8">
    <name type="scientific">Duganella alba</name>
    <dbReference type="NCBI Taxonomy" id="2666081"/>
    <lineage>
        <taxon>Bacteria</taxon>
        <taxon>Pseudomonadati</taxon>
        <taxon>Pseudomonadota</taxon>
        <taxon>Betaproteobacteria</taxon>
        <taxon>Burkholderiales</taxon>
        <taxon>Oxalobacteraceae</taxon>
        <taxon>Telluria group</taxon>
        <taxon>Duganella</taxon>
    </lineage>
</organism>
<dbReference type="EMBL" id="WKJM01000020">
    <property type="protein sequence ID" value="MRX10419.1"/>
    <property type="molecule type" value="Genomic_DNA"/>
</dbReference>